<name>A0A8S5RRY3_9CAUD</name>
<evidence type="ECO:0000313" key="1">
    <source>
        <dbReference type="EMBL" id="DAE92222.1"/>
    </source>
</evidence>
<protein>
    <submittedName>
        <fullName evidence="1">Uncharacterized protein</fullName>
    </submittedName>
</protein>
<accession>A0A8S5RRY3</accession>
<organism evidence="1">
    <name type="scientific">Siphoviridae sp. ctES717</name>
    <dbReference type="NCBI Taxonomy" id="2827564"/>
    <lineage>
        <taxon>Viruses</taxon>
        <taxon>Duplodnaviria</taxon>
        <taxon>Heunggongvirae</taxon>
        <taxon>Uroviricota</taxon>
        <taxon>Caudoviricetes</taxon>
    </lineage>
</organism>
<sequence>MDVSLVLLFLILRVPYKLVFSSFAYTFLRLCVTYL</sequence>
<dbReference type="EMBL" id="BK057795">
    <property type="protein sequence ID" value="DAE92222.1"/>
    <property type="molecule type" value="Genomic_DNA"/>
</dbReference>
<proteinExistence type="predicted"/>
<reference evidence="1" key="1">
    <citation type="journal article" date="2021" name="Proc. Natl. Acad. Sci. U.S.A.">
        <title>A Catalog of Tens of Thousands of Viruses from Human Metagenomes Reveals Hidden Associations with Chronic Diseases.</title>
        <authorList>
            <person name="Tisza M.J."/>
            <person name="Buck C.B."/>
        </authorList>
    </citation>
    <scope>NUCLEOTIDE SEQUENCE</scope>
    <source>
        <strain evidence="1">CtES717</strain>
    </source>
</reference>